<name>A0A8J7YYJ8_9ARCH</name>
<dbReference type="GO" id="GO:0046872">
    <property type="term" value="F:metal ion binding"/>
    <property type="evidence" value="ECO:0007669"/>
    <property type="project" value="UniProtKB-KW"/>
</dbReference>
<dbReference type="InterPro" id="IPR007197">
    <property type="entry name" value="rSAM"/>
</dbReference>
<dbReference type="GO" id="GO:0000049">
    <property type="term" value="F:tRNA binding"/>
    <property type="evidence" value="ECO:0007669"/>
    <property type="project" value="UniProtKB-KW"/>
</dbReference>
<dbReference type="Proteomes" id="UP000738826">
    <property type="component" value="Unassembled WGS sequence"/>
</dbReference>
<keyword evidence="3" id="KW-0004">4Fe-4S</keyword>
<dbReference type="GO" id="GO:0051539">
    <property type="term" value="F:4 iron, 4 sulfur cluster binding"/>
    <property type="evidence" value="ECO:0007669"/>
    <property type="project" value="UniProtKB-KW"/>
</dbReference>
<dbReference type="InterPro" id="IPR032432">
    <property type="entry name" value="Radical_SAM_C"/>
</dbReference>
<dbReference type="SFLD" id="SFLDF00344">
    <property type="entry name" value="ELP3-like"/>
    <property type="match status" value="1"/>
</dbReference>
<dbReference type="Gene3D" id="3.40.630.30">
    <property type="match status" value="1"/>
</dbReference>
<evidence type="ECO:0000256" key="7">
    <source>
        <dbReference type="ARBA" id="ARBA00022694"/>
    </source>
</evidence>
<keyword evidence="8 15" id="KW-0479">Metal-binding</keyword>
<feature type="binding site" evidence="15">
    <location>
        <position position="113"/>
    </location>
    <ligand>
        <name>[4Fe-4S] cluster</name>
        <dbReference type="ChEBI" id="CHEBI:49883"/>
        <note>4Fe-4S-S-AdoMet</note>
    </ligand>
</feature>
<sequence length="575" mass="66771">MAVRDDERDDKKSDKRDDKRDNENRKKVCGEIIKKILSGRIISREALEKEKSIYCEKYRMREYLNNPEILNSANDSERAEILKILQKKPSRTYAGVTVIACMTMPARCPHGKCAYCPGGVEIDIPQSYTGKEPSTMRGIQCHFDSYLETTSRLYQYHKLGHAIDKIELIIMGGTLPAQDIDYMEYFSKRCIQAMNEFYENLKIIEKSGEEKFTEKYNDDKNRSDGGKFRKFHYQEEIQRANEKAKIRCVGLTFESRPDYAKKEEILGMLKCGATRVEMGVQSPYDFIYSIVDRGHTVQDVIESTALLKDYGLKVCYHMMPGLLGNSEYSRALDFRGFGKIVTDENFMPDMLKIYPTLIIKGTKFHDEYIKGNFEPLTTENAVRLITDVMAALPKWVRVMRVMRDIPAYMIEAGIKTSNLEQLVDKKLKAGNLKCMEIRHREVRNENIDFDNIRLLREEYNASKGREIFLSYEDIENDLLIGFLRLRTPSNFNKTKNVFVRELHIYGKEVKIGEKAKADEIQHRGFGGNLLAEAERISCEEFDAKKISVMSGIGAREYYRKFNYKKEKFWMVKNLS</sequence>
<evidence type="ECO:0000256" key="16">
    <source>
        <dbReference type="SAM" id="MobiDB-lite"/>
    </source>
</evidence>
<dbReference type="Pfam" id="PF23613">
    <property type="entry name" value="ELP3_N"/>
    <property type="match status" value="1"/>
</dbReference>
<dbReference type="PROSITE" id="PS51918">
    <property type="entry name" value="RADICAL_SAM"/>
    <property type="match status" value="1"/>
</dbReference>
<evidence type="ECO:0000256" key="2">
    <source>
        <dbReference type="ARBA" id="ARBA00005494"/>
    </source>
</evidence>
<dbReference type="Pfam" id="PF16199">
    <property type="entry name" value="Radical_SAM_C"/>
    <property type="match status" value="1"/>
</dbReference>
<comment type="cofactor">
    <cofactor evidence="15">
        <name>[4Fe-4S] cluster</name>
        <dbReference type="ChEBI" id="CHEBI:49883"/>
    </cofactor>
    <text evidence="15">Binds 1 [4Fe-4S] cluster. The cluster is coordinated with 3 cysteines and an exchangeable S-adenosyl-L-methionine.</text>
</comment>
<dbReference type="SFLD" id="SFLDS00029">
    <property type="entry name" value="Radical_SAM"/>
    <property type="match status" value="1"/>
</dbReference>
<dbReference type="InterPro" id="IPR058240">
    <property type="entry name" value="rSAM_sf"/>
</dbReference>
<comment type="catalytic activity">
    <reaction evidence="14">
        <text>uridine(34) in tRNA + acetyl-CoA + S-adenosyl-L-methionine + H2O = 5-(carboxymethyl)uridine(34) in tRNA + 5'-deoxyadenosine + L-methionine + CoA + 2 H(+)</text>
        <dbReference type="Rhea" id="RHEA:61020"/>
        <dbReference type="Rhea" id="RHEA-COMP:10407"/>
        <dbReference type="Rhea" id="RHEA-COMP:11727"/>
        <dbReference type="ChEBI" id="CHEBI:15377"/>
        <dbReference type="ChEBI" id="CHEBI:15378"/>
        <dbReference type="ChEBI" id="CHEBI:17319"/>
        <dbReference type="ChEBI" id="CHEBI:57287"/>
        <dbReference type="ChEBI" id="CHEBI:57288"/>
        <dbReference type="ChEBI" id="CHEBI:57844"/>
        <dbReference type="ChEBI" id="CHEBI:59789"/>
        <dbReference type="ChEBI" id="CHEBI:65315"/>
        <dbReference type="ChEBI" id="CHEBI:74882"/>
        <dbReference type="EC" id="2.3.1.311"/>
    </reaction>
    <physiologicalReaction direction="left-to-right" evidence="14">
        <dbReference type="Rhea" id="RHEA:61021"/>
    </physiologicalReaction>
</comment>
<dbReference type="NCBIfam" id="TIGR01211">
    <property type="entry name" value="ELP3"/>
    <property type="match status" value="1"/>
</dbReference>
<evidence type="ECO:0000256" key="13">
    <source>
        <dbReference type="ARBA" id="ARBA00044771"/>
    </source>
</evidence>
<dbReference type="Gene3D" id="3.20.20.70">
    <property type="entry name" value="Aldolase class I"/>
    <property type="match status" value="1"/>
</dbReference>
<keyword evidence="5" id="KW-0808">Transferase</keyword>
<evidence type="ECO:0000256" key="1">
    <source>
        <dbReference type="ARBA" id="ARBA00005217"/>
    </source>
</evidence>
<keyword evidence="4" id="KW-0820">tRNA-binding</keyword>
<dbReference type="Pfam" id="PF04055">
    <property type="entry name" value="Radical_SAM"/>
    <property type="match status" value="1"/>
</dbReference>
<protein>
    <recommendedName>
        <fullName evidence="13">tRNA carboxymethyluridine synthase</fullName>
        <ecNumber evidence="13">2.3.1.311</ecNumber>
    </recommendedName>
</protein>
<dbReference type="EC" id="2.3.1.311" evidence="13"/>
<evidence type="ECO:0000256" key="9">
    <source>
        <dbReference type="ARBA" id="ARBA00022884"/>
    </source>
</evidence>
<gene>
    <name evidence="18" type="ORF">GW779_00510</name>
</gene>
<dbReference type="PANTHER" id="PTHR11135:SF7">
    <property type="entry name" value="TRNA URIDINE(34) ACETYLTRANSFERASE"/>
    <property type="match status" value="1"/>
</dbReference>
<comment type="similarity">
    <text evidence="2">Belongs to the ELP3 family.</text>
</comment>
<keyword evidence="7" id="KW-0819">tRNA processing</keyword>
<feature type="domain" description="Radical SAM core" evidence="17">
    <location>
        <begin position="93"/>
        <end position="397"/>
    </location>
</feature>
<dbReference type="SFLD" id="SFLDG01086">
    <property type="entry name" value="elongater_protein-like"/>
    <property type="match status" value="1"/>
</dbReference>
<dbReference type="SUPFAM" id="SSF102114">
    <property type="entry name" value="Radical SAM enzymes"/>
    <property type="match status" value="1"/>
</dbReference>
<keyword evidence="12" id="KW-0012">Acyltransferase</keyword>
<keyword evidence="11 15" id="KW-0411">Iron-sulfur</keyword>
<evidence type="ECO:0000256" key="12">
    <source>
        <dbReference type="ARBA" id="ARBA00023315"/>
    </source>
</evidence>
<evidence type="ECO:0000256" key="4">
    <source>
        <dbReference type="ARBA" id="ARBA00022555"/>
    </source>
</evidence>
<evidence type="ECO:0000256" key="8">
    <source>
        <dbReference type="ARBA" id="ARBA00022723"/>
    </source>
</evidence>
<evidence type="ECO:0000256" key="14">
    <source>
        <dbReference type="ARBA" id="ARBA00047372"/>
    </source>
</evidence>
<dbReference type="AlphaFoldDB" id="A0A8J7YYJ8"/>
<keyword evidence="9" id="KW-0694">RNA-binding</keyword>
<dbReference type="GO" id="GO:0002926">
    <property type="term" value="P:tRNA wobble base 5-methoxycarbonylmethyl-2-thiouridinylation"/>
    <property type="evidence" value="ECO:0007669"/>
    <property type="project" value="TreeGrafter"/>
</dbReference>
<dbReference type="InterPro" id="IPR039661">
    <property type="entry name" value="ELP3"/>
</dbReference>
<evidence type="ECO:0000259" key="17">
    <source>
        <dbReference type="PROSITE" id="PS51918"/>
    </source>
</evidence>
<evidence type="ECO:0000313" key="19">
    <source>
        <dbReference type="Proteomes" id="UP000738826"/>
    </source>
</evidence>
<dbReference type="InterPro" id="IPR056591">
    <property type="entry name" value="ELP3-like_N"/>
</dbReference>
<dbReference type="InterPro" id="IPR013785">
    <property type="entry name" value="Aldolase_TIM"/>
</dbReference>
<proteinExistence type="inferred from homology"/>
<dbReference type="InterPro" id="IPR016181">
    <property type="entry name" value="Acyl_CoA_acyltransferase"/>
</dbReference>
<dbReference type="InterPro" id="IPR006638">
    <property type="entry name" value="Elp3/MiaA/NifB-like_rSAM"/>
</dbReference>
<dbReference type="SMART" id="SM00729">
    <property type="entry name" value="Elp3"/>
    <property type="match status" value="1"/>
</dbReference>
<accession>A0A8J7YYJ8</accession>
<evidence type="ECO:0000256" key="6">
    <source>
        <dbReference type="ARBA" id="ARBA00022691"/>
    </source>
</evidence>
<dbReference type="PANTHER" id="PTHR11135">
    <property type="entry name" value="HISTONE ACETYLTRANSFERASE-RELATED"/>
    <property type="match status" value="1"/>
</dbReference>
<feature type="binding site" evidence="15">
    <location>
        <position position="108"/>
    </location>
    <ligand>
        <name>[4Fe-4S] cluster</name>
        <dbReference type="ChEBI" id="CHEBI:49883"/>
        <note>4Fe-4S-S-AdoMet</note>
    </ligand>
</feature>
<comment type="pathway">
    <text evidence="1">tRNA modification.</text>
</comment>
<dbReference type="PIRSF" id="PIRSF005669">
    <property type="entry name" value="Hist_AcTrfase_ELP3"/>
    <property type="match status" value="1"/>
</dbReference>
<feature type="binding site" evidence="15">
    <location>
        <position position="116"/>
    </location>
    <ligand>
        <name>[4Fe-4S] cluster</name>
        <dbReference type="ChEBI" id="CHEBI:49883"/>
        <note>4Fe-4S-S-AdoMet</note>
    </ligand>
</feature>
<evidence type="ECO:0000313" key="18">
    <source>
        <dbReference type="EMBL" id="NCS90896.1"/>
    </source>
</evidence>
<evidence type="ECO:0000256" key="15">
    <source>
        <dbReference type="PIRSR" id="PIRSR005669-1"/>
    </source>
</evidence>
<comment type="caution">
    <text evidence="18">The sequence shown here is derived from an EMBL/GenBank/DDBJ whole genome shotgun (WGS) entry which is preliminary data.</text>
</comment>
<feature type="region of interest" description="Disordered" evidence="16">
    <location>
        <begin position="1"/>
        <end position="24"/>
    </location>
</feature>
<organism evidence="18 19">
    <name type="scientific">Candidatus Altarchaeum hamiconexum</name>
    <dbReference type="NCBI Taxonomy" id="1803513"/>
    <lineage>
        <taxon>Archaea</taxon>
        <taxon>Candidatus Altarchaeota</taxon>
        <taxon>Candidatus Altiarchaeia</taxon>
        <taxon>Candidatus Altarchaeales</taxon>
        <taxon>Candidatus Altarchaeaceae</taxon>
        <taxon>Candidatus Altarchaeum</taxon>
    </lineage>
</organism>
<evidence type="ECO:0000256" key="5">
    <source>
        <dbReference type="ARBA" id="ARBA00022679"/>
    </source>
</evidence>
<evidence type="ECO:0000256" key="11">
    <source>
        <dbReference type="ARBA" id="ARBA00023014"/>
    </source>
</evidence>
<evidence type="ECO:0000256" key="10">
    <source>
        <dbReference type="ARBA" id="ARBA00023004"/>
    </source>
</evidence>
<keyword evidence="6" id="KW-0949">S-adenosyl-L-methionine</keyword>
<dbReference type="SUPFAM" id="SSF55729">
    <property type="entry name" value="Acyl-CoA N-acyltransferases (Nat)"/>
    <property type="match status" value="1"/>
</dbReference>
<reference evidence="18" key="1">
    <citation type="submission" date="2019-11" db="EMBL/GenBank/DDBJ databases">
        <title>Lipid analysis of CO2-rich subsurface aquifers suggests an autotrophy-based deep biosphere with lysolipids enriched in CPR bacteria.</title>
        <authorList>
            <person name="Probst A.J."/>
            <person name="Elling F.J."/>
            <person name="Castelle C.J."/>
            <person name="Zhu Q."/>
            <person name="Elvert M."/>
            <person name="Birarda G."/>
            <person name="Holman H.-Y."/>
            <person name="Lane K.R."/>
            <person name="Ladd B."/>
            <person name="Ryan M.C."/>
            <person name="Woyke T."/>
            <person name="Hinrichs K.-U."/>
            <person name="Banfield J.F."/>
        </authorList>
    </citation>
    <scope>NUCLEOTIDE SEQUENCE</scope>
    <source>
        <strain evidence="18">CG_2015-04_33_537</strain>
    </source>
</reference>
<dbReference type="GO" id="GO:0106261">
    <property type="term" value="F:tRNA uridine(34) acetyltransferase activity"/>
    <property type="evidence" value="ECO:0007669"/>
    <property type="project" value="UniProtKB-EC"/>
</dbReference>
<keyword evidence="10 15" id="KW-0408">Iron</keyword>
<dbReference type="GO" id="GO:0005737">
    <property type="term" value="C:cytoplasm"/>
    <property type="evidence" value="ECO:0007669"/>
    <property type="project" value="TreeGrafter"/>
</dbReference>
<dbReference type="EMBL" id="JAACQH010000008">
    <property type="protein sequence ID" value="NCS90896.1"/>
    <property type="molecule type" value="Genomic_DNA"/>
</dbReference>
<dbReference type="InterPro" id="IPR034687">
    <property type="entry name" value="ELP3-like"/>
</dbReference>
<evidence type="ECO:0000256" key="3">
    <source>
        <dbReference type="ARBA" id="ARBA00022485"/>
    </source>
</evidence>